<dbReference type="PROSITE" id="PS51257">
    <property type="entry name" value="PROKAR_LIPOPROTEIN"/>
    <property type="match status" value="1"/>
</dbReference>
<dbReference type="RefSeq" id="WP_111653197.1">
    <property type="nucleotide sequence ID" value="NZ_JACHWI010000006.1"/>
</dbReference>
<dbReference type="Pfam" id="PF12682">
    <property type="entry name" value="Flavodoxin_4"/>
    <property type="match status" value="1"/>
</dbReference>
<dbReference type="InterPro" id="IPR006311">
    <property type="entry name" value="TAT_signal"/>
</dbReference>
<sequence length="231" mass="24462">MAAITRRDLLALTTLAAAGAGLAGCSRIPGLGGDAAGSGEALGRPLDGARTLVAYFSLPLTDNPDGMNSDEENSTHVVDGKVLGNTQYVAQLIGARTGAELFRIETAQPLPLDFGVLEKQALQEQESGTRPELKALIPNLGDYDTVFVGYPIYWYDLPMPLYTFLEGHDFNGKTIIPFTTHGGSRLSGTVERIAEKLAKSTVSGNAFTISRDDMDSAPDEVGTWLDSLGAA</sequence>
<name>A0A327Z2A8_9ACTN</name>
<dbReference type="AlphaFoldDB" id="A0A327Z2A8"/>
<dbReference type="SUPFAM" id="SSF52218">
    <property type="entry name" value="Flavoproteins"/>
    <property type="match status" value="1"/>
</dbReference>
<evidence type="ECO:0000259" key="1">
    <source>
        <dbReference type="Pfam" id="PF12682"/>
    </source>
</evidence>
<accession>A0A327Z2A8</accession>
<evidence type="ECO:0000313" key="3">
    <source>
        <dbReference type="Proteomes" id="UP000249341"/>
    </source>
</evidence>
<dbReference type="OrthoDB" id="9806505at2"/>
<dbReference type="GO" id="GO:0010181">
    <property type="term" value="F:FMN binding"/>
    <property type="evidence" value="ECO:0007669"/>
    <property type="project" value="InterPro"/>
</dbReference>
<reference evidence="2 3" key="1">
    <citation type="submission" date="2018-06" db="EMBL/GenBank/DDBJ databases">
        <title>Genomic Encyclopedia of Type Strains, Phase III (KMG-III): the genomes of soil and plant-associated and newly described type strains.</title>
        <authorList>
            <person name="Whitman W."/>
        </authorList>
    </citation>
    <scope>NUCLEOTIDE SEQUENCE [LARGE SCALE GENOMIC DNA]</scope>
    <source>
        <strain evidence="2 3">CGMCC 4.7090</strain>
    </source>
</reference>
<protein>
    <submittedName>
        <fullName evidence="2">Flavodoxin</fullName>
    </submittedName>
</protein>
<comment type="caution">
    <text evidence="2">The sequence shown here is derived from an EMBL/GenBank/DDBJ whole genome shotgun (WGS) entry which is preliminary data.</text>
</comment>
<dbReference type="EMBL" id="QLMJ01000019">
    <property type="protein sequence ID" value="RAK28742.1"/>
    <property type="molecule type" value="Genomic_DNA"/>
</dbReference>
<dbReference type="PANTHER" id="PTHR39201:SF1">
    <property type="entry name" value="FLAVODOXIN-LIKE DOMAIN-CONTAINING PROTEIN"/>
    <property type="match status" value="1"/>
</dbReference>
<evidence type="ECO:0000313" key="2">
    <source>
        <dbReference type="EMBL" id="RAK28742.1"/>
    </source>
</evidence>
<dbReference type="InterPro" id="IPR008254">
    <property type="entry name" value="Flavodoxin/NO_synth"/>
</dbReference>
<proteinExistence type="predicted"/>
<gene>
    <name evidence="2" type="ORF">B0I29_11979</name>
</gene>
<dbReference type="PROSITE" id="PS51318">
    <property type="entry name" value="TAT"/>
    <property type="match status" value="1"/>
</dbReference>
<dbReference type="Gene3D" id="3.40.50.360">
    <property type="match status" value="1"/>
</dbReference>
<dbReference type="PANTHER" id="PTHR39201">
    <property type="entry name" value="EXPORTED PROTEIN-RELATED"/>
    <property type="match status" value="1"/>
</dbReference>
<keyword evidence="3" id="KW-1185">Reference proteome</keyword>
<dbReference type="NCBIfam" id="NF005389">
    <property type="entry name" value="PRK06934.1"/>
    <property type="match status" value="1"/>
</dbReference>
<dbReference type="InterPro" id="IPR029039">
    <property type="entry name" value="Flavoprotein-like_sf"/>
</dbReference>
<feature type="domain" description="Flavodoxin-like" evidence="1">
    <location>
        <begin position="84"/>
        <end position="197"/>
    </location>
</feature>
<organism evidence="2 3">
    <name type="scientific">Actinoplanes lutulentus</name>
    <dbReference type="NCBI Taxonomy" id="1287878"/>
    <lineage>
        <taxon>Bacteria</taxon>
        <taxon>Bacillati</taxon>
        <taxon>Actinomycetota</taxon>
        <taxon>Actinomycetes</taxon>
        <taxon>Micromonosporales</taxon>
        <taxon>Micromonosporaceae</taxon>
        <taxon>Actinoplanes</taxon>
    </lineage>
</organism>
<dbReference type="Proteomes" id="UP000249341">
    <property type="component" value="Unassembled WGS sequence"/>
</dbReference>